<keyword evidence="2" id="KW-0812">Transmembrane</keyword>
<reference evidence="4" key="2">
    <citation type="submission" date="2015-01" db="EMBL/GenBank/DDBJ databases">
        <title>Evolutionary Origins and Diversification of the Mycorrhizal Mutualists.</title>
        <authorList>
            <consortium name="DOE Joint Genome Institute"/>
            <consortium name="Mycorrhizal Genomics Consortium"/>
            <person name="Kohler A."/>
            <person name="Kuo A."/>
            <person name="Nagy L.G."/>
            <person name="Floudas D."/>
            <person name="Copeland A."/>
            <person name="Barry K.W."/>
            <person name="Cichocki N."/>
            <person name="Veneault-Fourrey C."/>
            <person name="LaButti K."/>
            <person name="Lindquist E.A."/>
            <person name="Lipzen A."/>
            <person name="Lundell T."/>
            <person name="Morin E."/>
            <person name="Murat C."/>
            <person name="Riley R."/>
            <person name="Ohm R."/>
            <person name="Sun H."/>
            <person name="Tunlid A."/>
            <person name="Henrissat B."/>
            <person name="Grigoriev I.V."/>
            <person name="Hibbett D.S."/>
            <person name="Martin F."/>
        </authorList>
    </citation>
    <scope>NUCLEOTIDE SEQUENCE [LARGE SCALE GENOMIC DNA]</scope>
    <source>
        <strain evidence="4">h7</strain>
    </source>
</reference>
<organism evidence="3 4">
    <name type="scientific">Hebeloma cylindrosporum</name>
    <dbReference type="NCBI Taxonomy" id="76867"/>
    <lineage>
        <taxon>Eukaryota</taxon>
        <taxon>Fungi</taxon>
        <taxon>Dikarya</taxon>
        <taxon>Basidiomycota</taxon>
        <taxon>Agaricomycotina</taxon>
        <taxon>Agaricomycetes</taxon>
        <taxon>Agaricomycetidae</taxon>
        <taxon>Agaricales</taxon>
        <taxon>Agaricineae</taxon>
        <taxon>Hymenogastraceae</taxon>
        <taxon>Hebeloma</taxon>
    </lineage>
</organism>
<proteinExistence type="predicted"/>
<feature type="compositionally biased region" description="Polar residues" evidence="1">
    <location>
        <begin position="411"/>
        <end position="438"/>
    </location>
</feature>
<reference evidence="3 4" key="1">
    <citation type="submission" date="2014-04" db="EMBL/GenBank/DDBJ databases">
        <authorList>
            <consortium name="DOE Joint Genome Institute"/>
            <person name="Kuo A."/>
            <person name="Gay G."/>
            <person name="Dore J."/>
            <person name="Kohler A."/>
            <person name="Nagy L.G."/>
            <person name="Floudas D."/>
            <person name="Copeland A."/>
            <person name="Barry K.W."/>
            <person name="Cichocki N."/>
            <person name="Veneault-Fourrey C."/>
            <person name="LaButti K."/>
            <person name="Lindquist E.A."/>
            <person name="Lipzen A."/>
            <person name="Lundell T."/>
            <person name="Morin E."/>
            <person name="Murat C."/>
            <person name="Sun H."/>
            <person name="Tunlid A."/>
            <person name="Henrissat B."/>
            <person name="Grigoriev I.V."/>
            <person name="Hibbett D.S."/>
            <person name="Martin F."/>
            <person name="Nordberg H.P."/>
            <person name="Cantor M.N."/>
            <person name="Hua S.X."/>
        </authorList>
    </citation>
    <scope>NUCLEOTIDE SEQUENCE [LARGE SCALE GENOMIC DNA]</scope>
    <source>
        <strain evidence="4">h7</strain>
    </source>
</reference>
<name>A0A0C2YXD6_HEBCY</name>
<dbReference type="OrthoDB" id="3062174at2759"/>
<evidence type="ECO:0000313" key="4">
    <source>
        <dbReference type="Proteomes" id="UP000053424"/>
    </source>
</evidence>
<gene>
    <name evidence="3" type="ORF">M413DRAFT_344388</name>
</gene>
<keyword evidence="4" id="KW-1185">Reference proteome</keyword>
<feature type="compositionally biased region" description="Basic and acidic residues" evidence="1">
    <location>
        <begin position="361"/>
        <end position="372"/>
    </location>
</feature>
<evidence type="ECO:0000256" key="1">
    <source>
        <dbReference type="SAM" id="MobiDB-lite"/>
    </source>
</evidence>
<keyword evidence="2" id="KW-0472">Membrane</keyword>
<feature type="region of interest" description="Disordered" evidence="1">
    <location>
        <begin position="294"/>
        <end position="449"/>
    </location>
</feature>
<feature type="compositionally biased region" description="Basic and acidic residues" evidence="1">
    <location>
        <begin position="386"/>
        <end position="400"/>
    </location>
</feature>
<keyword evidence="2" id="KW-1133">Transmembrane helix</keyword>
<accession>A0A0C2YXD6</accession>
<evidence type="ECO:0000313" key="3">
    <source>
        <dbReference type="EMBL" id="KIM45602.1"/>
    </source>
</evidence>
<dbReference type="EMBL" id="KN831772">
    <property type="protein sequence ID" value="KIM45602.1"/>
    <property type="molecule type" value="Genomic_DNA"/>
</dbReference>
<dbReference type="AlphaFoldDB" id="A0A0C2YXD6"/>
<sequence>MIEPLDVTPATSLCTCNKVFFNIWSACSYASGNNTLPVFSIWTSTCTNNSVDLTKSTSLSTLKGGLGIVIPPWAVPDVPGNTTFDLQKAVVLVRPQRWSTLQIVTPLITAILGIILTLISTAICRRSKLGKVKLREEFSHRLRRPRKVKSVQYLGAEWEIEPHEPEDHGQATTTKVDEPFVFVDAPPSSVGQDTIPAHPSRYSESSGDITAVARHGGSGSAMIPGNPEQRTAVDHPGVDGEYPFGPSHQIQSRTPLIPVRHLPGTSIKHPTSTDSELGMNRGWRFPGPSSFKAIHIPRPWKRGPGKLVEIQPTKGFRVDPRTSASVIGHSTEGSESTRDSPASSYPRRSFDIADNLDESDSLDHRDNVHNGDGDVGSDDEDTNLISHEEREERRRSDDVVTTRSPGARSSGMDTVNTSSTNPNITIISPTVSASSPRSTRIVGPSPSKTNVRPSFLLLI</sequence>
<protein>
    <submittedName>
        <fullName evidence="3">Uncharacterized protein</fullName>
    </submittedName>
</protein>
<dbReference type="Proteomes" id="UP000053424">
    <property type="component" value="Unassembled WGS sequence"/>
</dbReference>
<feature type="compositionally biased region" description="Polar residues" evidence="1">
    <location>
        <begin position="331"/>
        <end position="343"/>
    </location>
</feature>
<dbReference type="HOGENOM" id="CLU_595897_0_0_1"/>
<feature type="transmembrane region" description="Helical" evidence="2">
    <location>
        <begin position="103"/>
        <end position="124"/>
    </location>
</feature>
<evidence type="ECO:0000256" key="2">
    <source>
        <dbReference type="SAM" id="Phobius"/>
    </source>
</evidence>